<evidence type="ECO:0000313" key="19">
    <source>
        <dbReference type="Proteomes" id="UP000645828"/>
    </source>
</evidence>
<evidence type="ECO:0000259" key="17">
    <source>
        <dbReference type="Pfam" id="PF02744"/>
    </source>
</evidence>
<comment type="pathway">
    <text evidence="3 14">Carbohydrate metabolism; galactose metabolism.</text>
</comment>
<comment type="cofactor">
    <cofactor evidence="13">
        <name>Fe cation</name>
        <dbReference type="ChEBI" id="CHEBI:24875"/>
    </cofactor>
    <text evidence="13">Binds 1 Fe cation per subunit.</text>
</comment>
<evidence type="ECO:0000256" key="5">
    <source>
        <dbReference type="ARBA" id="ARBA00022679"/>
    </source>
</evidence>
<keyword evidence="9 14" id="KW-0299">Galactose metabolism</keyword>
<feature type="binding site" evidence="13">
    <location>
        <position position="367"/>
    </location>
    <ligand>
        <name>Fe cation</name>
        <dbReference type="ChEBI" id="CHEBI:24875"/>
    </ligand>
</feature>
<dbReference type="InterPro" id="IPR036265">
    <property type="entry name" value="HIT-like_sf"/>
</dbReference>
<gene>
    <name evidence="18" type="ORF">NYPRO_LOCUS20441</name>
</gene>
<dbReference type="GO" id="GO:0033499">
    <property type="term" value="P:galactose catabolic process via UDP-galactose, Leloir pathway"/>
    <property type="evidence" value="ECO:0007669"/>
    <property type="project" value="TreeGrafter"/>
</dbReference>
<dbReference type="PIRSF" id="PIRSF000808">
    <property type="entry name" value="GalT"/>
    <property type="match status" value="1"/>
</dbReference>
<feature type="binding site" evidence="12">
    <location>
        <begin position="48"/>
        <end position="51"/>
    </location>
    <ligand>
        <name>UDP-alpha-D-glucose</name>
        <dbReference type="ChEBI" id="CHEBI:58885"/>
        <note>ligand shared between dimeric partners</note>
    </ligand>
</feature>
<proteinExistence type="inferred from homology"/>
<feature type="binding site" evidence="13">
    <location>
        <position position="347"/>
    </location>
    <ligand>
        <name>Fe cation</name>
        <dbReference type="ChEBI" id="CHEBI:24875"/>
    </ligand>
</feature>
<feature type="binding site" evidence="12">
    <location>
        <begin position="380"/>
        <end position="381"/>
    </location>
    <ligand>
        <name>UDP-alpha-D-glucose</name>
        <dbReference type="ChEBI" id="CHEBI:58885"/>
        <note>ligand shared between dimeric partners</note>
    </ligand>
</feature>
<evidence type="ECO:0000256" key="7">
    <source>
        <dbReference type="ARBA" id="ARBA00022723"/>
    </source>
</evidence>
<dbReference type="InterPro" id="IPR005850">
    <property type="entry name" value="GalP_Utransf_C"/>
</dbReference>
<feature type="domain" description="Galactose-1-phosphate uridyl transferase N-terminal" evidence="16">
    <location>
        <begin position="24"/>
        <end position="208"/>
    </location>
</feature>
<dbReference type="SUPFAM" id="SSF54197">
    <property type="entry name" value="HIT-like"/>
    <property type="match status" value="3"/>
</dbReference>
<feature type="compositionally biased region" description="Polar residues" evidence="15">
    <location>
        <begin position="1"/>
        <end position="25"/>
    </location>
</feature>
<sequence length="426" mass="48263">MSRSGSPPEQRQQASEADATATTFRASEHQHIRYNPLQDEWVLVSAHRMKRPWQGQVEPPLLMTVPRHDPHNPLCPGATRANGEVNPYYDGTFLFDNDFPALQPDAPNPGLGLSTRLGPAPGTAKPISLSFLPPTPPSKVMCFHPWSDVTLPLMSVPEIRTVVDAWASVTEELGARYPWVQIFENKGAMMGCSNPHPHCQVWASSFLPDIAQREERSQRAYQSQHGEPLLMEYGRQELLRKERLVLTSEHWLVLVPFWAVWPFQTLLLPRRHVRRLPELTPAERDGESSSWDPGARHRMGIALVGPASWPQAESQALIPDLASIMKKLLTKYDNLFETSFPYSMGWHGAPTGSEAEANWDHWQLHAHYYPPLLRSATVRKFMVGYEMLAQAQRDLTPEQAAERLRMLPEVHYCLGQQKDRETATIA</sequence>
<feature type="binding site" description="in other chain" evidence="12">
    <location>
        <position position="185"/>
    </location>
    <ligand>
        <name>UDP-alpha-D-glucose</name>
        <dbReference type="ChEBI" id="CHEBI:58885"/>
        <note>ligand shared between dimeric partners</note>
    </ligand>
</feature>
<evidence type="ECO:0000256" key="15">
    <source>
        <dbReference type="SAM" id="MobiDB-lite"/>
    </source>
</evidence>
<evidence type="ECO:0000256" key="13">
    <source>
        <dbReference type="PIRSR" id="PIRSR000808-4"/>
    </source>
</evidence>
<dbReference type="CDD" id="cd00608">
    <property type="entry name" value="GalT"/>
    <property type="match status" value="1"/>
</dbReference>
<keyword evidence="7 13" id="KW-0479">Metal-binding</keyword>
<keyword evidence="5 14" id="KW-0808">Transferase</keyword>
<evidence type="ECO:0000256" key="9">
    <source>
        <dbReference type="ARBA" id="ARBA00023144"/>
    </source>
</evidence>
<evidence type="ECO:0000259" key="16">
    <source>
        <dbReference type="Pfam" id="PF01087"/>
    </source>
</evidence>
<keyword evidence="6 14" id="KW-0548">Nucleotidyltransferase</keyword>
<feature type="binding site" description="in other chain" evidence="12">
    <location>
        <position position="200"/>
    </location>
    <ligand>
        <name>UDP-alpha-D-glucose</name>
        <dbReference type="ChEBI" id="CHEBI:58885"/>
        <note>ligand shared between dimeric partners</note>
    </ligand>
</feature>
<feature type="binding site" description="in other chain" evidence="12">
    <location>
        <position position="392"/>
    </location>
    <ligand>
        <name>UDP-alpha-D-glucose</name>
        <dbReference type="ChEBI" id="CHEBI:58885"/>
        <note>ligand shared between dimeric partners</note>
    </ligand>
</feature>
<dbReference type="Pfam" id="PF02744">
    <property type="entry name" value="GalP_UDP_tr_C"/>
    <property type="match status" value="1"/>
</dbReference>
<comment type="catalytic activity">
    <reaction evidence="1 14">
        <text>alpha-D-galactose 1-phosphate + UDP-alpha-D-glucose = alpha-D-glucose 1-phosphate + UDP-alpha-D-galactose</text>
        <dbReference type="Rhea" id="RHEA:13989"/>
        <dbReference type="ChEBI" id="CHEBI:58336"/>
        <dbReference type="ChEBI" id="CHEBI:58601"/>
        <dbReference type="ChEBI" id="CHEBI:58885"/>
        <dbReference type="ChEBI" id="CHEBI:66914"/>
        <dbReference type="EC" id="2.7.7.12"/>
    </reaction>
</comment>
<evidence type="ECO:0000256" key="8">
    <source>
        <dbReference type="ARBA" id="ARBA00022833"/>
    </source>
</evidence>
<name>A0A811ZG12_NYCPR</name>
<evidence type="ECO:0000256" key="11">
    <source>
        <dbReference type="PIRSR" id="PIRSR000808-1"/>
    </source>
</evidence>
<evidence type="ECO:0000256" key="3">
    <source>
        <dbReference type="ARBA" id="ARBA00004947"/>
    </source>
</evidence>
<dbReference type="PANTHER" id="PTHR11943:SF1">
    <property type="entry name" value="GALACTOSE-1-PHOSPHATE URIDYLYLTRANSFERASE"/>
    <property type="match status" value="1"/>
</dbReference>
<dbReference type="GO" id="GO:0008270">
    <property type="term" value="F:zinc ion binding"/>
    <property type="evidence" value="ECO:0007669"/>
    <property type="project" value="InterPro"/>
</dbReference>
<accession>A0A811ZG12</accession>
<feature type="binding site" evidence="13">
    <location>
        <position position="365"/>
    </location>
    <ligand>
        <name>Fe cation</name>
        <dbReference type="ChEBI" id="CHEBI:24875"/>
    </ligand>
</feature>
<dbReference type="GO" id="GO:0008108">
    <property type="term" value="F:UDP-glucose:hexose-1-phosphate uridylyltransferase activity"/>
    <property type="evidence" value="ECO:0007669"/>
    <property type="project" value="UniProtKB-EC"/>
</dbReference>
<evidence type="ECO:0000256" key="6">
    <source>
        <dbReference type="ARBA" id="ARBA00022695"/>
    </source>
</evidence>
<reference evidence="18" key="1">
    <citation type="submission" date="2020-12" db="EMBL/GenBank/DDBJ databases">
        <authorList>
            <consortium name="Molecular Ecology Group"/>
        </authorList>
    </citation>
    <scope>NUCLEOTIDE SEQUENCE</scope>
    <source>
        <strain evidence="18">TBG_1078</strain>
    </source>
</reference>
<feature type="domain" description="Galactose-1-phosphate uridyl transferase C-terminal" evidence="17">
    <location>
        <begin position="215"/>
        <end position="413"/>
    </location>
</feature>
<dbReference type="EC" id="2.7.7.12" evidence="14"/>
<feature type="binding site" description="in other chain" evidence="12">
    <location>
        <position position="81"/>
    </location>
    <ligand>
        <name>UDP-alpha-D-glucose</name>
        <dbReference type="ChEBI" id="CHEBI:58885"/>
        <note>ligand shared between dimeric partners</note>
    </ligand>
</feature>
<dbReference type="Proteomes" id="UP000645828">
    <property type="component" value="Unassembled WGS sequence"/>
</dbReference>
<comment type="cofactor">
    <cofactor evidence="2">
        <name>Zn(2+)</name>
        <dbReference type="ChEBI" id="CHEBI:29105"/>
    </cofactor>
</comment>
<dbReference type="Gene3D" id="3.30.428.10">
    <property type="entry name" value="HIT-like"/>
    <property type="match status" value="2"/>
</dbReference>
<dbReference type="UniPathway" id="UPA00214"/>
<dbReference type="EMBL" id="CAJHUB010000764">
    <property type="protein sequence ID" value="CAD7687648.1"/>
    <property type="molecule type" value="Genomic_DNA"/>
</dbReference>
<keyword evidence="10 14" id="KW-0119">Carbohydrate metabolism</keyword>
<feature type="region of interest" description="Disordered" evidence="15">
    <location>
        <begin position="1"/>
        <end position="31"/>
    </location>
</feature>
<keyword evidence="19" id="KW-1185">Reference proteome</keyword>
<dbReference type="NCBIfam" id="TIGR00209">
    <property type="entry name" value="galT_1"/>
    <property type="match status" value="2"/>
</dbReference>
<feature type="binding site" evidence="12">
    <location>
        <begin position="385"/>
        <end position="386"/>
    </location>
    <ligand>
        <name>UDP-alpha-D-glucose</name>
        <dbReference type="ChEBI" id="CHEBI:58885"/>
        <note>ligand shared between dimeric partners</note>
    </ligand>
</feature>
<feature type="active site" description="Tele-UMP-histidine intermediate" evidence="11">
    <location>
        <position position="198"/>
    </location>
</feature>
<evidence type="ECO:0000313" key="18">
    <source>
        <dbReference type="EMBL" id="CAD7687648.1"/>
    </source>
</evidence>
<evidence type="ECO:0000256" key="12">
    <source>
        <dbReference type="PIRSR" id="PIRSR000808-2"/>
    </source>
</evidence>
<feature type="binding site" evidence="13">
    <location>
        <position position="214"/>
    </location>
    <ligand>
        <name>Fe cation</name>
        <dbReference type="ChEBI" id="CHEBI:24875"/>
    </ligand>
</feature>
<feature type="binding site" description="in other chain" evidence="12">
    <location>
        <begin position="191"/>
        <end position="193"/>
    </location>
    <ligand>
        <name>UDP-alpha-D-glucose</name>
        <dbReference type="ChEBI" id="CHEBI:58885"/>
        <note>ligand shared between dimeric partners</note>
    </ligand>
</feature>
<comment type="caution">
    <text evidence="18">The sequence shown here is derived from an EMBL/GenBank/DDBJ whole genome shotgun (WGS) entry which is preliminary data.</text>
</comment>
<protein>
    <recommendedName>
        <fullName evidence="14">Galactose-1-phosphate uridylyltransferase</fullName>
        <ecNumber evidence="14">2.7.7.12</ecNumber>
    </recommendedName>
</protein>
<dbReference type="InterPro" id="IPR019779">
    <property type="entry name" value="GalP_UDPtransf1_His-AS"/>
</dbReference>
<evidence type="ECO:0000256" key="1">
    <source>
        <dbReference type="ARBA" id="ARBA00001107"/>
    </source>
</evidence>
<dbReference type="PROSITE" id="PS00117">
    <property type="entry name" value="GAL_P_UDP_TRANSF_I"/>
    <property type="match status" value="1"/>
</dbReference>
<dbReference type="InterPro" id="IPR001937">
    <property type="entry name" value="GalP_UDPtransf1"/>
</dbReference>
<keyword evidence="8" id="KW-0862">Zinc</keyword>
<dbReference type="PANTHER" id="PTHR11943">
    <property type="entry name" value="GALACTOSE-1-PHOSPHATE URIDYLYLTRANSFERASE"/>
    <property type="match status" value="1"/>
</dbReference>
<evidence type="ECO:0000256" key="2">
    <source>
        <dbReference type="ARBA" id="ARBA00001947"/>
    </source>
</evidence>
<dbReference type="InterPro" id="IPR005849">
    <property type="entry name" value="GalP_Utransf_N"/>
</dbReference>
<dbReference type="FunFam" id="3.30.428.10:FF:000002">
    <property type="entry name" value="Galactose-1-phosphate uridylyltransferase"/>
    <property type="match status" value="1"/>
</dbReference>
<evidence type="ECO:0000256" key="10">
    <source>
        <dbReference type="ARBA" id="ARBA00023277"/>
    </source>
</evidence>
<dbReference type="AlphaFoldDB" id="A0A811ZG12"/>
<dbReference type="GO" id="GO:0005737">
    <property type="term" value="C:cytoplasm"/>
    <property type="evidence" value="ECO:0007669"/>
    <property type="project" value="TreeGrafter"/>
</dbReference>
<evidence type="ECO:0000256" key="4">
    <source>
        <dbReference type="ARBA" id="ARBA00010951"/>
    </source>
</evidence>
<organism evidence="18 19">
    <name type="scientific">Nyctereutes procyonoides</name>
    <name type="common">Raccoon dog</name>
    <name type="synonym">Canis procyonoides</name>
    <dbReference type="NCBI Taxonomy" id="34880"/>
    <lineage>
        <taxon>Eukaryota</taxon>
        <taxon>Metazoa</taxon>
        <taxon>Chordata</taxon>
        <taxon>Craniata</taxon>
        <taxon>Vertebrata</taxon>
        <taxon>Euteleostomi</taxon>
        <taxon>Mammalia</taxon>
        <taxon>Eutheria</taxon>
        <taxon>Laurasiatheria</taxon>
        <taxon>Carnivora</taxon>
        <taxon>Caniformia</taxon>
        <taxon>Canidae</taxon>
        <taxon>Nyctereutes</taxon>
    </lineage>
</organism>
<comment type="similarity">
    <text evidence="4 14">Belongs to the galactose-1-phosphate uridylyltransferase type 1 family.</text>
</comment>
<feature type="binding site" description="in other chain" evidence="12">
    <location>
        <begin position="97"/>
        <end position="98"/>
    </location>
    <ligand>
        <name>UDP-alpha-D-glucose</name>
        <dbReference type="ChEBI" id="CHEBI:58885"/>
        <note>ligand shared between dimeric partners</note>
    </ligand>
</feature>
<evidence type="ECO:0000256" key="14">
    <source>
        <dbReference type="RuleBase" id="RU000506"/>
    </source>
</evidence>
<dbReference type="Pfam" id="PF01087">
    <property type="entry name" value="GalP_UDP_transf"/>
    <property type="match status" value="1"/>
</dbReference>
<keyword evidence="13" id="KW-0408">Iron</keyword>